<dbReference type="EMBL" id="CAJNOK010030110">
    <property type="protein sequence ID" value="CAF1456158.1"/>
    <property type="molecule type" value="Genomic_DNA"/>
</dbReference>
<feature type="transmembrane region" description="Helical" evidence="1">
    <location>
        <begin position="364"/>
        <end position="384"/>
    </location>
</feature>
<dbReference type="InterPro" id="IPR039524">
    <property type="entry name" value="PIGO/GPI13"/>
</dbReference>
<dbReference type="Proteomes" id="UP000682733">
    <property type="component" value="Unassembled WGS sequence"/>
</dbReference>
<gene>
    <name evidence="2" type="ORF">OVA965_LOCUS35044</name>
    <name evidence="3" type="ORF">TMI583_LOCUS36000</name>
</gene>
<dbReference type="AlphaFoldDB" id="A0A8S2FG39"/>
<evidence type="ECO:0000313" key="2">
    <source>
        <dbReference type="EMBL" id="CAF1456158.1"/>
    </source>
</evidence>
<reference evidence="2" key="1">
    <citation type="submission" date="2021-02" db="EMBL/GenBank/DDBJ databases">
        <authorList>
            <person name="Nowell W R."/>
        </authorList>
    </citation>
    <scope>NUCLEOTIDE SEQUENCE</scope>
</reference>
<feature type="transmembrane region" description="Helical" evidence="1">
    <location>
        <begin position="317"/>
        <end position="335"/>
    </location>
</feature>
<accession>A0A8S2FG39</accession>
<feature type="transmembrane region" description="Helical" evidence="1">
    <location>
        <begin position="112"/>
        <end position="131"/>
    </location>
</feature>
<dbReference type="GO" id="GO:0005789">
    <property type="term" value="C:endoplasmic reticulum membrane"/>
    <property type="evidence" value="ECO:0007669"/>
    <property type="project" value="TreeGrafter"/>
</dbReference>
<proteinExistence type="predicted"/>
<feature type="transmembrane region" description="Helical" evidence="1">
    <location>
        <begin position="207"/>
        <end position="225"/>
    </location>
</feature>
<evidence type="ECO:0000313" key="3">
    <source>
        <dbReference type="EMBL" id="CAF4250162.1"/>
    </source>
</evidence>
<feature type="transmembrane region" description="Helical" evidence="1">
    <location>
        <begin position="86"/>
        <end position="106"/>
    </location>
</feature>
<keyword evidence="1" id="KW-1133">Transmembrane helix</keyword>
<feature type="non-terminal residue" evidence="2">
    <location>
        <position position="1"/>
    </location>
</feature>
<evidence type="ECO:0000313" key="4">
    <source>
        <dbReference type="Proteomes" id="UP000677228"/>
    </source>
</evidence>
<keyword evidence="1" id="KW-0472">Membrane</keyword>
<evidence type="ECO:0000256" key="1">
    <source>
        <dbReference type="SAM" id="Phobius"/>
    </source>
</evidence>
<comment type="caution">
    <text evidence="2">The sequence shown here is derived from an EMBL/GenBank/DDBJ whole genome shotgun (WGS) entry which is preliminary data.</text>
</comment>
<feature type="transmembrane region" description="Helical" evidence="1">
    <location>
        <begin position="280"/>
        <end position="308"/>
    </location>
</feature>
<name>A0A8S2FG39_9BILA</name>
<dbReference type="EMBL" id="CAJOBA010051965">
    <property type="protein sequence ID" value="CAF4250162.1"/>
    <property type="molecule type" value="Genomic_DNA"/>
</dbReference>
<feature type="transmembrane region" description="Helical" evidence="1">
    <location>
        <begin position="396"/>
        <end position="418"/>
    </location>
</feature>
<protein>
    <submittedName>
        <fullName evidence="2">Uncharacterized protein</fullName>
    </submittedName>
</protein>
<dbReference type="PANTHER" id="PTHR23071">
    <property type="entry name" value="PHOSPHATIDYLINOSITOL GLYCAN"/>
    <property type="match status" value="1"/>
</dbReference>
<feature type="transmembrane region" description="Helical" evidence="1">
    <location>
        <begin position="257"/>
        <end position="274"/>
    </location>
</feature>
<organism evidence="2 4">
    <name type="scientific">Didymodactylos carnosus</name>
    <dbReference type="NCBI Taxonomy" id="1234261"/>
    <lineage>
        <taxon>Eukaryota</taxon>
        <taxon>Metazoa</taxon>
        <taxon>Spiralia</taxon>
        <taxon>Gnathifera</taxon>
        <taxon>Rotifera</taxon>
        <taxon>Eurotatoria</taxon>
        <taxon>Bdelloidea</taxon>
        <taxon>Philodinida</taxon>
        <taxon>Philodinidae</taxon>
        <taxon>Didymodactylos</taxon>
    </lineage>
</organism>
<feature type="transmembrane region" description="Helical" evidence="1">
    <location>
        <begin position="231"/>
        <end position="250"/>
    </location>
</feature>
<dbReference type="GO" id="GO:0006506">
    <property type="term" value="P:GPI anchor biosynthetic process"/>
    <property type="evidence" value="ECO:0007669"/>
    <property type="project" value="InterPro"/>
</dbReference>
<dbReference type="PANTHER" id="PTHR23071:SF1">
    <property type="entry name" value="GPI ETHANOLAMINE PHOSPHATE TRANSFERASE 3"/>
    <property type="match status" value="1"/>
</dbReference>
<keyword evidence="1" id="KW-0812">Transmembrane</keyword>
<sequence length="419" mass="49088">MADSSEKNAMKQNFNQIRLYLSKLSSVDSTLKLSNELTMLYSRLNSILFTDQHLPLEETEKDFNLFKIKLQAYFRQRWSTFNINRILAGLLIMFTACTALLIPVNIRKLRYQMHHVQTYITIIIIIAYFLIPYSNSFIIEERYCLYFLLQTLLVLKLFSSSNIIKYILLMCLVYLTRLFFLCREENQPQCQDQFGLLVKLNDNDQSIIYLAIVCSGIFSIGLLTRRNYYNFRSSGIIYIISILSIFLYWIKFPYSTLLVFYISILLQICCLGISRTHSLFILYPLLIFVTGYKLSLSITLQASIYFVLSQILDRKQIISLQNILLLSLMGEYFFYSTAHQPVLSQIRWQAAFHGQSSSDIIDSFFIRGIFVLLETFSNQILNVIFLKYLDNNKHQLLTNVLCLDCWKILMTSTSVFILR</sequence>
<dbReference type="Proteomes" id="UP000677228">
    <property type="component" value="Unassembled WGS sequence"/>
</dbReference>
<dbReference type="GO" id="GO:0051377">
    <property type="term" value="F:mannose-ethanolamine phosphotransferase activity"/>
    <property type="evidence" value="ECO:0007669"/>
    <property type="project" value="TreeGrafter"/>
</dbReference>